<dbReference type="InterPro" id="IPR014710">
    <property type="entry name" value="RmlC-like_jellyroll"/>
</dbReference>
<dbReference type="AlphaFoldDB" id="A0A7W7DA37"/>
<comment type="caution">
    <text evidence="5">The sequence shown here is derived from an EMBL/GenBank/DDBJ whole genome shotgun (WGS) entry which is preliminary data.</text>
</comment>
<feature type="domain" description="Cyclic nucleotide-binding" evidence="4">
    <location>
        <begin position="23"/>
        <end position="131"/>
    </location>
</feature>
<keyword evidence="2" id="KW-0238">DNA-binding</keyword>
<dbReference type="InterPro" id="IPR018490">
    <property type="entry name" value="cNMP-bd_dom_sf"/>
</dbReference>
<evidence type="ECO:0000256" key="1">
    <source>
        <dbReference type="ARBA" id="ARBA00023015"/>
    </source>
</evidence>
<sequence>MTGPEIGRRREIRKVGVWPPGSLLGGLGEAARDGFLALGTPRQLTAGETLIAEGETPAEVFLLLDACVKITARTAGGRSALLGLRVGGDLAGDLAARDGRPSAVTATAAGHCLMRAIPRQAFLGFLARCPEAATAVRRAAQRASVRRRVEFSALPPLTRLTRVLAELADSYGTSVREGVMIDVDLTQPELAALVGACEPTVHRDLDVLRRGGILGTGYHHLVVHDARRLRRLAGLGGHSWEYEVPA</sequence>
<dbReference type="Pfam" id="PF00027">
    <property type="entry name" value="cNMP_binding"/>
    <property type="match status" value="1"/>
</dbReference>
<evidence type="ECO:0000313" key="6">
    <source>
        <dbReference type="Proteomes" id="UP000542210"/>
    </source>
</evidence>
<evidence type="ECO:0000256" key="2">
    <source>
        <dbReference type="ARBA" id="ARBA00023125"/>
    </source>
</evidence>
<dbReference type="GO" id="GO:0003677">
    <property type="term" value="F:DNA binding"/>
    <property type="evidence" value="ECO:0007669"/>
    <property type="project" value="UniProtKB-KW"/>
</dbReference>
<gene>
    <name evidence="5" type="ORF">BJ982_004370</name>
</gene>
<accession>A0A7W7DA37</accession>
<dbReference type="Pfam" id="PF13545">
    <property type="entry name" value="HTH_Crp_2"/>
    <property type="match status" value="1"/>
</dbReference>
<dbReference type="Proteomes" id="UP000542210">
    <property type="component" value="Unassembled WGS sequence"/>
</dbReference>
<dbReference type="RefSeq" id="WP_184882840.1">
    <property type="nucleotide sequence ID" value="NZ_BOOV01000005.1"/>
</dbReference>
<evidence type="ECO:0000313" key="5">
    <source>
        <dbReference type="EMBL" id="MBB4702826.1"/>
    </source>
</evidence>
<dbReference type="CDD" id="cd00038">
    <property type="entry name" value="CAP_ED"/>
    <property type="match status" value="1"/>
</dbReference>
<dbReference type="Gene3D" id="2.60.120.10">
    <property type="entry name" value="Jelly Rolls"/>
    <property type="match status" value="1"/>
</dbReference>
<dbReference type="EMBL" id="JACHND010000001">
    <property type="protein sequence ID" value="MBB4702826.1"/>
    <property type="molecule type" value="Genomic_DNA"/>
</dbReference>
<dbReference type="SMART" id="SM00100">
    <property type="entry name" value="cNMP"/>
    <property type="match status" value="1"/>
</dbReference>
<evidence type="ECO:0000256" key="3">
    <source>
        <dbReference type="ARBA" id="ARBA00023163"/>
    </source>
</evidence>
<protein>
    <submittedName>
        <fullName evidence="5">CRP-like cAMP-binding protein</fullName>
    </submittedName>
</protein>
<dbReference type="InterPro" id="IPR012318">
    <property type="entry name" value="HTH_CRP"/>
</dbReference>
<reference evidence="5 6" key="1">
    <citation type="submission" date="2020-08" db="EMBL/GenBank/DDBJ databases">
        <title>Sequencing the genomes of 1000 actinobacteria strains.</title>
        <authorList>
            <person name="Klenk H.-P."/>
        </authorList>
    </citation>
    <scope>NUCLEOTIDE SEQUENCE [LARGE SCALE GENOMIC DNA]</scope>
    <source>
        <strain evidence="5 6">DSM 45784</strain>
    </source>
</reference>
<dbReference type="InterPro" id="IPR036388">
    <property type="entry name" value="WH-like_DNA-bd_sf"/>
</dbReference>
<proteinExistence type="predicted"/>
<organism evidence="5 6">
    <name type="scientific">Sphaerisporangium siamense</name>
    <dbReference type="NCBI Taxonomy" id="795645"/>
    <lineage>
        <taxon>Bacteria</taxon>
        <taxon>Bacillati</taxon>
        <taxon>Actinomycetota</taxon>
        <taxon>Actinomycetes</taxon>
        <taxon>Streptosporangiales</taxon>
        <taxon>Streptosporangiaceae</taxon>
        <taxon>Sphaerisporangium</taxon>
    </lineage>
</organism>
<keyword evidence="3" id="KW-0804">Transcription</keyword>
<evidence type="ECO:0000259" key="4">
    <source>
        <dbReference type="PROSITE" id="PS50042"/>
    </source>
</evidence>
<dbReference type="SUPFAM" id="SSF46785">
    <property type="entry name" value="Winged helix' DNA-binding domain"/>
    <property type="match status" value="1"/>
</dbReference>
<keyword evidence="1" id="KW-0805">Transcription regulation</keyword>
<keyword evidence="6" id="KW-1185">Reference proteome</keyword>
<dbReference type="SUPFAM" id="SSF51206">
    <property type="entry name" value="cAMP-binding domain-like"/>
    <property type="match status" value="1"/>
</dbReference>
<dbReference type="GO" id="GO:0006355">
    <property type="term" value="P:regulation of DNA-templated transcription"/>
    <property type="evidence" value="ECO:0007669"/>
    <property type="project" value="InterPro"/>
</dbReference>
<name>A0A7W7DA37_9ACTN</name>
<dbReference type="Gene3D" id="1.10.10.10">
    <property type="entry name" value="Winged helix-like DNA-binding domain superfamily/Winged helix DNA-binding domain"/>
    <property type="match status" value="1"/>
</dbReference>
<dbReference type="PROSITE" id="PS50042">
    <property type="entry name" value="CNMP_BINDING_3"/>
    <property type="match status" value="1"/>
</dbReference>
<dbReference type="InterPro" id="IPR000595">
    <property type="entry name" value="cNMP-bd_dom"/>
</dbReference>
<dbReference type="InterPro" id="IPR036390">
    <property type="entry name" value="WH_DNA-bd_sf"/>
</dbReference>